<dbReference type="GO" id="GO:0003676">
    <property type="term" value="F:nucleic acid binding"/>
    <property type="evidence" value="ECO:0007669"/>
    <property type="project" value="InterPro"/>
</dbReference>
<dbReference type="InterPro" id="IPR003509">
    <property type="entry name" value="UPF0102_YraN-like"/>
</dbReference>
<protein>
    <recommendedName>
        <fullName evidence="2">UPF0102 protein EII21_08270</fullName>
    </recommendedName>
</protein>
<dbReference type="RefSeq" id="WP_124795518.1">
    <property type="nucleotide sequence ID" value="NZ_RQYC01000013.1"/>
</dbReference>
<proteinExistence type="inferred from homology"/>
<evidence type="ECO:0000256" key="2">
    <source>
        <dbReference type="HAMAP-Rule" id="MF_00048"/>
    </source>
</evidence>
<dbReference type="Pfam" id="PF02021">
    <property type="entry name" value="UPF0102"/>
    <property type="match status" value="1"/>
</dbReference>
<dbReference type="Proteomes" id="UP000269923">
    <property type="component" value="Unassembled WGS sequence"/>
</dbReference>
<dbReference type="HAMAP" id="MF_00048">
    <property type="entry name" value="UPF0102"/>
    <property type="match status" value="1"/>
</dbReference>
<evidence type="ECO:0000313" key="4">
    <source>
        <dbReference type="Proteomes" id="UP000269923"/>
    </source>
</evidence>
<dbReference type="InterPro" id="IPR011856">
    <property type="entry name" value="tRNA_endonuc-like_dom_sf"/>
</dbReference>
<dbReference type="NCBIfam" id="NF009150">
    <property type="entry name" value="PRK12497.1-3"/>
    <property type="match status" value="1"/>
</dbReference>
<organism evidence="3 4">
    <name type="scientific">Conchiformibius steedae</name>
    <dbReference type="NCBI Taxonomy" id="153493"/>
    <lineage>
        <taxon>Bacteria</taxon>
        <taxon>Pseudomonadati</taxon>
        <taxon>Pseudomonadota</taxon>
        <taxon>Betaproteobacteria</taxon>
        <taxon>Neisseriales</taxon>
        <taxon>Neisseriaceae</taxon>
        <taxon>Conchiformibius</taxon>
    </lineage>
</organism>
<dbReference type="AlphaFoldDB" id="A0A3P2A2F1"/>
<dbReference type="STRING" id="1121352.GCA_000620925_01183"/>
<keyword evidence="4" id="KW-1185">Reference proteome</keyword>
<accession>A0A3P2A2F1</accession>
<dbReference type="NCBIfam" id="TIGR00252">
    <property type="entry name" value="YraN family protein"/>
    <property type="match status" value="1"/>
</dbReference>
<name>A0A3P2A2F1_9NEIS</name>
<sequence length="112" mass="12272">MSRSLGNAAEDTACAFLQAQGCNILARNWHSRHGEIDIIAEQNGCVLFVEVKYRKTPAYGGAAYSITPSKLAKLHTTAEQYLQSRCDHPPCRLDAILIEGSQAPVWIQNITG</sequence>
<comment type="similarity">
    <text evidence="1 2">Belongs to the UPF0102 family.</text>
</comment>
<dbReference type="PANTHER" id="PTHR34039">
    <property type="entry name" value="UPF0102 PROTEIN YRAN"/>
    <property type="match status" value="1"/>
</dbReference>
<dbReference type="EMBL" id="RQYC01000013">
    <property type="protein sequence ID" value="RRD89611.1"/>
    <property type="molecule type" value="Genomic_DNA"/>
</dbReference>
<gene>
    <name evidence="3" type="ORF">EII21_08270</name>
</gene>
<evidence type="ECO:0000256" key="1">
    <source>
        <dbReference type="ARBA" id="ARBA00006738"/>
    </source>
</evidence>
<reference evidence="3 4" key="1">
    <citation type="submission" date="2018-11" db="EMBL/GenBank/DDBJ databases">
        <title>Genomes From Bacteria Associated with the Canine Oral Cavity: a Test Case for Automated Genome-Based Taxonomic Assignment.</title>
        <authorList>
            <person name="Coil D.A."/>
            <person name="Jospin G."/>
            <person name="Darling A.E."/>
            <person name="Wallis C."/>
            <person name="Davis I.J."/>
            <person name="Harris S."/>
            <person name="Eisen J.A."/>
            <person name="Holcombe L.J."/>
            <person name="O'Flynn C."/>
        </authorList>
    </citation>
    <scope>NUCLEOTIDE SEQUENCE [LARGE SCALE GENOMIC DNA]</scope>
    <source>
        <strain evidence="3 4">COT-280</strain>
    </source>
</reference>
<evidence type="ECO:0000313" key="3">
    <source>
        <dbReference type="EMBL" id="RRD89611.1"/>
    </source>
</evidence>
<comment type="caution">
    <text evidence="3">The sequence shown here is derived from an EMBL/GenBank/DDBJ whole genome shotgun (WGS) entry which is preliminary data.</text>
</comment>
<dbReference type="PANTHER" id="PTHR34039:SF1">
    <property type="entry name" value="UPF0102 PROTEIN YRAN"/>
    <property type="match status" value="1"/>
</dbReference>
<dbReference type="SUPFAM" id="SSF52980">
    <property type="entry name" value="Restriction endonuclease-like"/>
    <property type="match status" value="1"/>
</dbReference>
<dbReference type="OrthoDB" id="9794876at2"/>
<dbReference type="CDD" id="cd20736">
    <property type="entry name" value="PoNe_Nuclease"/>
    <property type="match status" value="1"/>
</dbReference>
<dbReference type="InterPro" id="IPR011335">
    <property type="entry name" value="Restrct_endonuc-II-like"/>
</dbReference>
<dbReference type="Gene3D" id="3.40.1350.10">
    <property type="match status" value="1"/>
</dbReference>